<dbReference type="GO" id="GO:0007165">
    <property type="term" value="P:signal transduction"/>
    <property type="evidence" value="ECO:0007669"/>
    <property type="project" value="TreeGrafter"/>
</dbReference>
<dbReference type="Gene3D" id="3.30.750.170">
    <property type="match status" value="1"/>
</dbReference>
<accession>A0A3S9MYG0</accession>
<dbReference type="GO" id="GO:0004175">
    <property type="term" value="F:endopeptidase activity"/>
    <property type="evidence" value="ECO:0007669"/>
    <property type="project" value="TreeGrafter"/>
</dbReference>
<dbReference type="InterPro" id="IPR029045">
    <property type="entry name" value="ClpP/crotonase-like_dom_sf"/>
</dbReference>
<dbReference type="RefSeq" id="WP_126447311.1">
    <property type="nucleotide sequence ID" value="NZ_CP034549.1"/>
</dbReference>
<evidence type="ECO:0000259" key="1">
    <source>
        <dbReference type="SMART" id="SM00245"/>
    </source>
</evidence>
<protein>
    <submittedName>
        <fullName evidence="2">Peptidase S41</fullName>
    </submittedName>
</protein>
<gene>
    <name evidence="2" type="ORF">EJ995_07885</name>
</gene>
<dbReference type="AlphaFoldDB" id="A0A3S9MYG0"/>
<dbReference type="PANTHER" id="PTHR32060:SF30">
    <property type="entry name" value="CARBOXY-TERMINAL PROCESSING PROTEASE CTPA"/>
    <property type="match status" value="1"/>
</dbReference>
<dbReference type="Gene3D" id="2.30.42.10">
    <property type="match status" value="1"/>
</dbReference>
<dbReference type="SMART" id="SM00245">
    <property type="entry name" value="TSPc"/>
    <property type="match status" value="1"/>
</dbReference>
<dbReference type="Gene3D" id="3.90.226.10">
    <property type="entry name" value="2-enoyl-CoA Hydratase, Chain A, domain 1"/>
    <property type="match status" value="1"/>
</dbReference>
<dbReference type="PROSITE" id="PS51257">
    <property type="entry name" value="PROKAR_LIPOPROTEIN"/>
    <property type="match status" value="1"/>
</dbReference>
<dbReference type="OrthoDB" id="7168509at2"/>
<organism evidence="2 3">
    <name type="scientific">Nonlabens ponticola</name>
    <dbReference type="NCBI Taxonomy" id="2496866"/>
    <lineage>
        <taxon>Bacteria</taxon>
        <taxon>Pseudomonadati</taxon>
        <taxon>Bacteroidota</taxon>
        <taxon>Flavobacteriia</taxon>
        <taxon>Flavobacteriales</taxon>
        <taxon>Flavobacteriaceae</taxon>
        <taxon>Nonlabens</taxon>
    </lineage>
</organism>
<dbReference type="Pfam" id="PF18294">
    <property type="entry name" value="Pept_S41_N"/>
    <property type="match status" value="1"/>
</dbReference>
<dbReference type="Pfam" id="PF03572">
    <property type="entry name" value="Peptidase_S41"/>
    <property type="match status" value="1"/>
</dbReference>
<dbReference type="KEGG" id="noj:EJ995_07885"/>
<name>A0A3S9MYG0_9FLAO</name>
<evidence type="ECO:0000313" key="2">
    <source>
        <dbReference type="EMBL" id="AZQ44154.1"/>
    </source>
</evidence>
<dbReference type="PANTHER" id="PTHR32060">
    <property type="entry name" value="TAIL-SPECIFIC PROTEASE"/>
    <property type="match status" value="1"/>
</dbReference>
<keyword evidence="3" id="KW-1185">Reference proteome</keyword>
<dbReference type="Proteomes" id="UP000279600">
    <property type="component" value="Chromosome"/>
</dbReference>
<sequence length="478" mass="53823">MNYRPLLLISFIAATSLIIGCADDNDDRFASDVTIKNFVYRGMNAFYLYKAEIPVLADDRFETVNELEEYHKQFDSPEEFFNSLKFDRDKFSIIYDDYIALEQVLSGQSPSNGMEFVLVEYPDNDANVFGFVRYTQNNSSAAENGVERGMIFNRIDGIQLTRSNFRTLLNQSTYTLGLATLEDDEIEDIDQEIPLFKEPFQEDPIHISKVIEEDGRKVGYLFYSSFLRQFDEDLNDVFGDFKSQGITDLVLDLRYNGGGSVNTAIILGSLISGNPTSDLFTREEWNPDIQEFLEANNPDQLLNFFKDRTDDGSALNELGLSEVYIITTPSTASASELVINSLAPYINVIQVGDNTAGKFQASITVYDSEDFRRAGANPAHTYAMQPLVYRSVNSAGNTDYFDGLEPDIELVEEIDNLGTLGDPNERLLRACLDDIIDGSVISSFPTRPRILFNKVSSSNDLKLLGNDMWNENLSLPIE</sequence>
<dbReference type="InterPro" id="IPR036034">
    <property type="entry name" value="PDZ_sf"/>
</dbReference>
<feature type="domain" description="Tail specific protease" evidence="1">
    <location>
        <begin position="188"/>
        <end position="411"/>
    </location>
</feature>
<dbReference type="GO" id="GO:0008236">
    <property type="term" value="F:serine-type peptidase activity"/>
    <property type="evidence" value="ECO:0007669"/>
    <property type="project" value="InterPro"/>
</dbReference>
<dbReference type="EMBL" id="CP034549">
    <property type="protein sequence ID" value="AZQ44154.1"/>
    <property type="molecule type" value="Genomic_DNA"/>
</dbReference>
<dbReference type="SUPFAM" id="SSF52096">
    <property type="entry name" value="ClpP/crotonase"/>
    <property type="match status" value="1"/>
</dbReference>
<dbReference type="InterPro" id="IPR005151">
    <property type="entry name" value="Tail-specific_protease"/>
</dbReference>
<dbReference type="GO" id="GO:0006508">
    <property type="term" value="P:proteolysis"/>
    <property type="evidence" value="ECO:0007669"/>
    <property type="project" value="InterPro"/>
</dbReference>
<dbReference type="CDD" id="cd07561">
    <property type="entry name" value="Peptidase_S41_CPP_like"/>
    <property type="match status" value="1"/>
</dbReference>
<dbReference type="InterPro" id="IPR041613">
    <property type="entry name" value="Pept_S41_N"/>
</dbReference>
<reference evidence="2 3" key="1">
    <citation type="submission" date="2018-12" db="EMBL/GenBank/DDBJ databases">
        <title>Complete genome of Nonlabens sp. MJ115.</title>
        <authorList>
            <person name="Choi H.S."/>
            <person name="Jung J."/>
        </authorList>
    </citation>
    <scope>NUCLEOTIDE SEQUENCE [LARGE SCALE GENOMIC DNA]</scope>
    <source>
        <strain evidence="2 3">MJ115</strain>
    </source>
</reference>
<evidence type="ECO:0000313" key="3">
    <source>
        <dbReference type="Proteomes" id="UP000279600"/>
    </source>
</evidence>
<proteinExistence type="predicted"/>
<dbReference type="GO" id="GO:0030288">
    <property type="term" value="C:outer membrane-bounded periplasmic space"/>
    <property type="evidence" value="ECO:0007669"/>
    <property type="project" value="TreeGrafter"/>
</dbReference>